<proteinExistence type="predicted"/>
<organism evidence="1 2">
    <name type="scientific">Solanum commersonii</name>
    <name type="common">Commerson's wild potato</name>
    <name type="synonym">Commerson's nightshade</name>
    <dbReference type="NCBI Taxonomy" id="4109"/>
    <lineage>
        <taxon>Eukaryota</taxon>
        <taxon>Viridiplantae</taxon>
        <taxon>Streptophyta</taxon>
        <taxon>Embryophyta</taxon>
        <taxon>Tracheophyta</taxon>
        <taxon>Spermatophyta</taxon>
        <taxon>Magnoliopsida</taxon>
        <taxon>eudicotyledons</taxon>
        <taxon>Gunneridae</taxon>
        <taxon>Pentapetalae</taxon>
        <taxon>asterids</taxon>
        <taxon>lamiids</taxon>
        <taxon>Solanales</taxon>
        <taxon>Solanaceae</taxon>
        <taxon>Solanoideae</taxon>
        <taxon>Solaneae</taxon>
        <taxon>Solanum</taxon>
    </lineage>
</organism>
<dbReference type="Proteomes" id="UP000824120">
    <property type="component" value="Chromosome 1"/>
</dbReference>
<keyword evidence="2" id="KW-1185">Reference proteome</keyword>
<evidence type="ECO:0000313" key="1">
    <source>
        <dbReference type="EMBL" id="KAG5632477.1"/>
    </source>
</evidence>
<gene>
    <name evidence="1" type="ORF">H5410_004194</name>
</gene>
<comment type="caution">
    <text evidence="1">The sequence shown here is derived from an EMBL/GenBank/DDBJ whole genome shotgun (WGS) entry which is preliminary data.</text>
</comment>
<reference evidence="1 2" key="1">
    <citation type="submission" date="2020-09" db="EMBL/GenBank/DDBJ databases">
        <title>De no assembly of potato wild relative species, Solanum commersonii.</title>
        <authorList>
            <person name="Cho K."/>
        </authorList>
    </citation>
    <scope>NUCLEOTIDE SEQUENCE [LARGE SCALE GENOMIC DNA]</scope>
    <source>
        <strain evidence="1">LZ3.2</strain>
        <tissue evidence="1">Leaf</tissue>
    </source>
</reference>
<dbReference type="EMBL" id="JACXVP010000001">
    <property type="protein sequence ID" value="KAG5632477.1"/>
    <property type="molecule type" value="Genomic_DNA"/>
</dbReference>
<dbReference type="AlphaFoldDB" id="A0A9J6B6Q7"/>
<evidence type="ECO:0000313" key="2">
    <source>
        <dbReference type="Proteomes" id="UP000824120"/>
    </source>
</evidence>
<name>A0A9J6B6Q7_SOLCO</name>
<accession>A0A9J6B6Q7</accession>
<sequence length="173" mass="19488">TRWRWEGLQFFYLNIDGANADGFLIKGSAERLRVEKRERLRLGVETRERSKGFLKCPLLASRLLPSIAAAGLSSSSSATRDATEGIMVFVVTNVATIYEVWVRVRLKERGELEMGNPTIKEMLLGGNHIGGKEVEENKDENELGHEARTVRHEHIILTVDDPWLKGMAFVVDP</sequence>
<protein>
    <submittedName>
        <fullName evidence="1">Uncharacterized protein</fullName>
    </submittedName>
</protein>
<feature type="non-terminal residue" evidence="1">
    <location>
        <position position="1"/>
    </location>
</feature>